<dbReference type="SMART" id="SM00850">
    <property type="entry name" value="LytTR"/>
    <property type="match status" value="1"/>
</dbReference>
<accession>A0ABV9HYR9</accession>
<evidence type="ECO:0000256" key="1">
    <source>
        <dbReference type="PROSITE-ProRule" id="PRU00169"/>
    </source>
</evidence>
<evidence type="ECO:0000259" key="2">
    <source>
        <dbReference type="PROSITE" id="PS50110"/>
    </source>
</evidence>
<dbReference type="InterPro" id="IPR046947">
    <property type="entry name" value="LytR-like"/>
</dbReference>
<evidence type="ECO:0000259" key="3">
    <source>
        <dbReference type="PROSITE" id="PS50930"/>
    </source>
</evidence>
<dbReference type="InterPro" id="IPR007492">
    <property type="entry name" value="LytTR_DNA-bd_dom"/>
</dbReference>
<dbReference type="Gene3D" id="2.40.50.1020">
    <property type="entry name" value="LytTr DNA-binding domain"/>
    <property type="match status" value="1"/>
</dbReference>
<feature type="domain" description="Response regulatory" evidence="2">
    <location>
        <begin position="3"/>
        <end position="114"/>
    </location>
</feature>
<keyword evidence="1" id="KW-0597">Phosphoprotein</keyword>
<feature type="modified residue" description="4-aspartylphosphate" evidence="1">
    <location>
        <position position="54"/>
    </location>
</feature>
<dbReference type="InterPro" id="IPR001789">
    <property type="entry name" value="Sig_transdc_resp-reg_receiver"/>
</dbReference>
<sequence>MITYIIIDDEPLAHELIKEFCDMLPHLEHKKSCYNAMEAMQFLNSESIDLMFLDLNMPKLTGFEFLKTLTKPPKVIVTTAYKEFALEGYELNISDYLLKPFRFERFVKAINKAIGSTPQKLQITKKPHDHFRFFVKGDKKYYQIKSEDILFIEAYGNYTKLYFQEKCIISHESISYYNNLLATTHFLRVHKSFIIALNKIDQIEGNIIWISNRKVPVGRTYKSNVSLLLSNKKGLTN</sequence>
<dbReference type="InterPro" id="IPR011006">
    <property type="entry name" value="CheY-like_superfamily"/>
</dbReference>
<gene>
    <name evidence="4" type="ORF">ACFO3O_15490</name>
</gene>
<dbReference type="PROSITE" id="PS50930">
    <property type="entry name" value="HTH_LYTTR"/>
    <property type="match status" value="1"/>
</dbReference>
<evidence type="ECO:0000313" key="4">
    <source>
        <dbReference type="EMBL" id="MFC4635312.1"/>
    </source>
</evidence>
<dbReference type="SUPFAM" id="SSF52172">
    <property type="entry name" value="CheY-like"/>
    <property type="match status" value="1"/>
</dbReference>
<protein>
    <submittedName>
        <fullName evidence="4">LytR/AlgR family response regulator transcription factor</fullName>
    </submittedName>
</protein>
<dbReference type="PANTHER" id="PTHR37299">
    <property type="entry name" value="TRANSCRIPTIONAL REGULATOR-RELATED"/>
    <property type="match status" value="1"/>
</dbReference>
<dbReference type="Gene3D" id="3.40.50.2300">
    <property type="match status" value="1"/>
</dbReference>
<comment type="caution">
    <text evidence="4">The sequence shown here is derived from an EMBL/GenBank/DDBJ whole genome shotgun (WGS) entry which is preliminary data.</text>
</comment>
<evidence type="ECO:0000313" key="5">
    <source>
        <dbReference type="Proteomes" id="UP001596043"/>
    </source>
</evidence>
<dbReference type="Proteomes" id="UP001596043">
    <property type="component" value="Unassembled WGS sequence"/>
</dbReference>
<proteinExistence type="predicted"/>
<dbReference type="RefSeq" id="WP_379980410.1">
    <property type="nucleotide sequence ID" value="NZ_JBHSFV010000010.1"/>
</dbReference>
<dbReference type="PROSITE" id="PS50110">
    <property type="entry name" value="RESPONSE_REGULATORY"/>
    <property type="match status" value="1"/>
</dbReference>
<feature type="domain" description="HTH LytTR-type" evidence="3">
    <location>
        <begin position="133"/>
        <end position="231"/>
    </location>
</feature>
<dbReference type="SMART" id="SM00448">
    <property type="entry name" value="REC"/>
    <property type="match status" value="1"/>
</dbReference>
<organism evidence="4 5">
    <name type="scientific">Dokdonia ponticola</name>
    <dbReference type="NCBI Taxonomy" id="2041041"/>
    <lineage>
        <taxon>Bacteria</taxon>
        <taxon>Pseudomonadati</taxon>
        <taxon>Bacteroidota</taxon>
        <taxon>Flavobacteriia</taxon>
        <taxon>Flavobacteriales</taxon>
        <taxon>Flavobacteriaceae</taxon>
        <taxon>Dokdonia</taxon>
    </lineage>
</organism>
<dbReference type="Pfam" id="PF00072">
    <property type="entry name" value="Response_reg"/>
    <property type="match status" value="1"/>
</dbReference>
<dbReference type="Pfam" id="PF04397">
    <property type="entry name" value="LytTR"/>
    <property type="match status" value="1"/>
</dbReference>
<dbReference type="PANTHER" id="PTHR37299:SF1">
    <property type="entry name" value="STAGE 0 SPORULATION PROTEIN A HOMOLOG"/>
    <property type="match status" value="1"/>
</dbReference>
<name>A0ABV9HYR9_9FLAO</name>
<reference evidence="5" key="1">
    <citation type="journal article" date="2019" name="Int. J. Syst. Evol. Microbiol.">
        <title>The Global Catalogue of Microorganisms (GCM) 10K type strain sequencing project: providing services to taxonomists for standard genome sequencing and annotation.</title>
        <authorList>
            <consortium name="The Broad Institute Genomics Platform"/>
            <consortium name="The Broad Institute Genome Sequencing Center for Infectious Disease"/>
            <person name="Wu L."/>
            <person name="Ma J."/>
        </authorList>
    </citation>
    <scope>NUCLEOTIDE SEQUENCE [LARGE SCALE GENOMIC DNA]</scope>
    <source>
        <strain evidence="5">YJ-61-S</strain>
    </source>
</reference>
<keyword evidence="5" id="KW-1185">Reference proteome</keyword>
<dbReference type="EMBL" id="JBHSFV010000010">
    <property type="protein sequence ID" value="MFC4635312.1"/>
    <property type="molecule type" value="Genomic_DNA"/>
</dbReference>